<gene>
    <name evidence="7" type="ORF">I9W95_16660</name>
</gene>
<dbReference type="EMBL" id="JAEDAH010000102">
    <property type="protein sequence ID" value="MCA6065230.1"/>
    <property type="molecule type" value="Genomic_DNA"/>
</dbReference>
<dbReference type="PANTHER" id="PTHR30290:SF10">
    <property type="entry name" value="PERIPLASMIC OLIGOPEPTIDE-BINDING PROTEIN-RELATED"/>
    <property type="match status" value="1"/>
</dbReference>
<dbReference type="Proteomes" id="UP000714380">
    <property type="component" value="Unassembled WGS sequence"/>
</dbReference>
<dbReference type="SUPFAM" id="SSF53850">
    <property type="entry name" value="Periplasmic binding protein-like II"/>
    <property type="match status" value="1"/>
</dbReference>
<evidence type="ECO:0000256" key="4">
    <source>
        <dbReference type="ARBA" id="ARBA00022729"/>
    </source>
</evidence>
<evidence type="ECO:0000259" key="6">
    <source>
        <dbReference type="Pfam" id="PF00496"/>
    </source>
</evidence>
<protein>
    <submittedName>
        <fullName evidence="7">ABC transporter substrate-binding protein</fullName>
    </submittedName>
</protein>
<evidence type="ECO:0000313" key="8">
    <source>
        <dbReference type="Proteomes" id="UP000714380"/>
    </source>
</evidence>
<keyword evidence="5" id="KW-0472">Membrane</keyword>
<accession>A0ABS7ZUH9</accession>
<feature type="domain" description="Solute-binding protein family 5" evidence="6">
    <location>
        <begin position="193"/>
        <end position="616"/>
    </location>
</feature>
<keyword evidence="5" id="KW-1133">Transmembrane helix</keyword>
<sequence>MDCAVVKKTTTIFRQSLGQLTQRTEAVIRYAALPVILLSGASALLSGCGEAWNNPHPESEQGQNIIYSSFSERPKHLDPARSYSSDEGRFIDQIYDPPLAYHYLRRPYELIPNTLTKMPEIRYLAADGREVSDSDADVAFSVYQFELQPGIQYQPHPAFAVNEQGEYRYRFDNATDSAAYQSFDDFSETGSRELVAADYVYQIKRLADPTLLSPVRGLLSEYIVGMSEFSAAVTEQRKNLQAGEWLDLRALPFAGLEVQDDHHFSIRLKGKYPQFSYWLAFHFFAPMPWEADEFYHQPGFADRNIVLDWHPIGSGPFMMTRNDPNEVIILERNPNYRNDFYPQDGADGDREAGLLQAAGQRLPLLDKAVYRLEKEAIPLWTKFLQGYYDRSGISSDSFDQAVKISSDGIGLSDEMREKGVTLEKEVVLGTYYFGFNMLDPVLGDTGTEEEREKKRKLRQAIAIAYDQQEAINIFYNGRGEVAMGPVPPGIFGYQSGEEGINPSVFEWQQDKAVRRSLDDAKKLLIEAGYPQGRNAESGEPLVLNLDTTTGGGGSAIQNWMIKQFKKLGIQLNIRGTDYNRFKDKMSTGNAQMFQWGWLADYPDAENFLFLLYGPNGQVVSGGSGVNSTNYNNAEYNRLFESMKLMENSPERMEIIRRMLEIVQRDMPWASAWHPHSYVLNNHWVQNARAHGISKSILKYLDVDEQARAQAQNQWNQPVLWPLLLVALLLLVLAVPGVIAFRRRQQRRVITDQGVQG</sequence>
<evidence type="ECO:0000256" key="3">
    <source>
        <dbReference type="ARBA" id="ARBA00022448"/>
    </source>
</evidence>
<keyword evidence="3" id="KW-0813">Transport</keyword>
<proteinExistence type="inferred from homology"/>
<dbReference type="Gene3D" id="3.10.105.10">
    <property type="entry name" value="Dipeptide-binding Protein, Domain 3"/>
    <property type="match status" value="1"/>
</dbReference>
<dbReference type="CDD" id="cd08505">
    <property type="entry name" value="PBP2_NikA_DppA_OppA_like_18"/>
    <property type="match status" value="1"/>
</dbReference>
<keyword evidence="5" id="KW-0812">Transmembrane</keyword>
<keyword evidence="8" id="KW-1185">Reference proteome</keyword>
<dbReference type="InterPro" id="IPR000914">
    <property type="entry name" value="SBP_5_dom"/>
</dbReference>
<organism evidence="7 8">
    <name type="scientific">Thalassolituus marinus</name>
    <dbReference type="NCBI Taxonomy" id="671053"/>
    <lineage>
        <taxon>Bacteria</taxon>
        <taxon>Pseudomonadati</taxon>
        <taxon>Pseudomonadota</taxon>
        <taxon>Gammaproteobacteria</taxon>
        <taxon>Oceanospirillales</taxon>
        <taxon>Oceanospirillaceae</taxon>
        <taxon>Thalassolituus</taxon>
    </lineage>
</organism>
<dbReference type="InterPro" id="IPR039424">
    <property type="entry name" value="SBP_5"/>
</dbReference>
<comment type="similarity">
    <text evidence="2">Belongs to the bacterial solute-binding protein 5 family.</text>
</comment>
<name>A0ABS7ZUH9_9GAMM</name>
<dbReference type="Gene3D" id="3.40.190.10">
    <property type="entry name" value="Periplasmic binding protein-like II"/>
    <property type="match status" value="1"/>
</dbReference>
<evidence type="ECO:0000256" key="5">
    <source>
        <dbReference type="SAM" id="Phobius"/>
    </source>
</evidence>
<dbReference type="PANTHER" id="PTHR30290">
    <property type="entry name" value="PERIPLASMIC BINDING COMPONENT OF ABC TRANSPORTER"/>
    <property type="match status" value="1"/>
</dbReference>
<evidence type="ECO:0000313" key="7">
    <source>
        <dbReference type="EMBL" id="MCA6065230.1"/>
    </source>
</evidence>
<comment type="caution">
    <text evidence="7">The sequence shown here is derived from an EMBL/GenBank/DDBJ whole genome shotgun (WGS) entry which is preliminary data.</text>
</comment>
<comment type="subcellular location">
    <subcellularLocation>
        <location evidence="1">Cell envelope</location>
    </subcellularLocation>
</comment>
<keyword evidence="4" id="KW-0732">Signal</keyword>
<evidence type="ECO:0000256" key="1">
    <source>
        <dbReference type="ARBA" id="ARBA00004196"/>
    </source>
</evidence>
<reference evidence="7 8" key="1">
    <citation type="submission" date="2020-12" db="EMBL/GenBank/DDBJ databases">
        <title>Novel Thalassolituus-related marine hydrocarbonoclastic bacteria mediated algae-derived hydrocarbons mineralization in twilight zone of the northern South China Sea.</title>
        <authorList>
            <person name="Dong C."/>
        </authorList>
    </citation>
    <scope>NUCLEOTIDE SEQUENCE [LARGE SCALE GENOMIC DNA]</scope>
    <source>
        <strain evidence="7 8">IMCC1826</strain>
    </source>
</reference>
<feature type="transmembrane region" description="Helical" evidence="5">
    <location>
        <begin position="718"/>
        <end position="740"/>
    </location>
</feature>
<evidence type="ECO:0000256" key="2">
    <source>
        <dbReference type="ARBA" id="ARBA00005695"/>
    </source>
</evidence>
<dbReference type="Pfam" id="PF00496">
    <property type="entry name" value="SBP_bac_5"/>
    <property type="match status" value="1"/>
</dbReference>